<dbReference type="InterPro" id="IPR027417">
    <property type="entry name" value="P-loop_NTPase"/>
</dbReference>
<dbReference type="Proteomes" id="UP000218332">
    <property type="component" value="Unassembled WGS sequence"/>
</dbReference>
<evidence type="ECO:0000313" key="6">
    <source>
        <dbReference type="EMBL" id="PAV26115.1"/>
    </source>
</evidence>
<proteinExistence type="predicted"/>
<organism evidence="6 7">
    <name type="scientific">Tamilnaduibacter salinus</name>
    <dbReference type="NCBI Taxonomy" id="1484056"/>
    <lineage>
        <taxon>Bacteria</taxon>
        <taxon>Pseudomonadati</taxon>
        <taxon>Pseudomonadota</taxon>
        <taxon>Gammaproteobacteria</taxon>
        <taxon>Pseudomonadales</taxon>
        <taxon>Marinobacteraceae</taxon>
        <taxon>Tamilnaduibacter</taxon>
    </lineage>
</organism>
<evidence type="ECO:0000256" key="4">
    <source>
        <dbReference type="ARBA" id="ARBA00022840"/>
    </source>
</evidence>
<reference evidence="6 7" key="1">
    <citation type="submission" date="2017-07" db="EMBL/GenBank/DDBJ databases">
        <title>Tamlnaduibacter salinus (Mi-7) genome sequencing.</title>
        <authorList>
            <person name="Verma A."/>
            <person name="Krishnamurthi S."/>
        </authorList>
    </citation>
    <scope>NUCLEOTIDE SEQUENCE [LARGE SCALE GENOMIC DNA]</scope>
    <source>
        <strain evidence="6 7">Mi-7</strain>
    </source>
</reference>
<dbReference type="RefSeq" id="WP_095610829.1">
    <property type="nucleotide sequence ID" value="NZ_NMPM01000037.1"/>
</dbReference>
<dbReference type="EMBL" id="NMPM01000037">
    <property type="protein sequence ID" value="PAV26115.1"/>
    <property type="molecule type" value="Genomic_DNA"/>
</dbReference>
<dbReference type="CDD" id="cd03260">
    <property type="entry name" value="ABC_PstB_phosphate_transporter"/>
    <property type="match status" value="1"/>
</dbReference>
<sequence>MTSSTSPTTAPEIRLDRVRVHYGRDKALHPTSLVARPGEITALVGPSGCGKSTLLSAVNRMTDLVPGSRVGGTILIDGMSQQSFPVSRLRQIVGMVFQHPNPFPLSIRDNFHFPLKEHSVRGRAERDRRTRLVLESVGLWDEVRDRLDRSALQLSGGQQQRLCLARTLVLEPGVLLLDEPCSALDPISAQIVEEHIHKLREQYTILMVTHNLSQARRLSDTLAVFWQENGAGRLIESGPTGSVFDAPANPITRDYCMGVVG</sequence>
<dbReference type="GO" id="GO:0016887">
    <property type="term" value="F:ATP hydrolysis activity"/>
    <property type="evidence" value="ECO:0007669"/>
    <property type="project" value="InterPro"/>
</dbReference>
<feature type="domain" description="ABC transporter" evidence="5">
    <location>
        <begin position="13"/>
        <end position="256"/>
    </location>
</feature>
<keyword evidence="7" id="KW-1185">Reference proteome</keyword>
<name>A0A2A2I4Q7_9GAMM</name>
<evidence type="ECO:0000256" key="3">
    <source>
        <dbReference type="ARBA" id="ARBA00022741"/>
    </source>
</evidence>
<dbReference type="GO" id="GO:0005315">
    <property type="term" value="F:phosphate transmembrane transporter activity"/>
    <property type="evidence" value="ECO:0007669"/>
    <property type="project" value="InterPro"/>
</dbReference>
<evidence type="ECO:0000256" key="2">
    <source>
        <dbReference type="ARBA" id="ARBA00022592"/>
    </source>
</evidence>
<gene>
    <name evidence="6" type="ORF">CF392_07440</name>
</gene>
<dbReference type="GO" id="GO:0005524">
    <property type="term" value="F:ATP binding"/>
    <property type="evidence" value="ECO:0007669"/>
    <property type="project" value="UniProtKB-KW"/>
</dbReference>
<dbReference type="PROSITE" id="PS00211">
    <property type="entry name" value="ABC_TRANSPORTER_1"/>
    <property type="match status" value="1"/>
</dbReference>
<dbReference type="PANTHER" id="PTHR43423:SF1">
    <property type="entry name" value="ABC TRANSPORTER I FAMILY MEMBER 17"/>
    <property type="match status" value="1"/>
</dbReference>
<dbReference type="Gene3D" id="3.40.50.300">
    <property type="entry name" value="P-loop containing nucleotide triphosphate hydrolases"/>
    <property type="match status" value="1"/>
</dbReference>
<dbReference type="PROSITE" id="PS50893">
    <property type="entry name" value="ABC_TRANSPORTER_2"/>
    <property type="match status" value="1"/>
</dbReference>
<dbReference type="InterPro" id="IPR005670">
    <property type="entry name" value="PstB-like"/>
</dbReference>
<protein>
    <submittedName>
        <fullName evidence="6">Phosphate ABC transporter ATP-binding protein</fullName>
    </submittedName>
</protein>
<evidence type="ECO:0000313" key="7">
    <source>
        <dbReference type="Proteomes" id="UP000218332"/>
    </source>
</evidence>
<accession>A0A2A2I4Q7</accession>
<evidence type="ECO:0000256" key="1">
    <source>
        <dbReference type="ARBA" id="ARBA00022448"/>
    </source>
</evidence>
<dbReference type="GO" id="GO:0016020">
    <property type="term" value="C:membrane"/>
    <property type="evidence" value="ECO:0007669"/>
    <property type="project" value="InterPro"/>
</dbReference>
<evidence type="ECO:0000259" key="5">
    <source>
        <dbReference type="PROSITE" id="PS50893"/>
    </source>
</evidence>
<keyword evidence="1" id="KW-0813">Transport</keyword>
<dbReference type="AlphaFoldDB" id="A0A2A2I4Q7"/>
<dbReference type="GO" id="GO:0035435">
    <property type="term" value="P:phosphate ion transmembrane transport"/>
    <property type="evidence" value="ECO:0007669"/>
    <property type="project" value="InterPro"/>
</dbReference>
<dbReference type="InterPro" id="IPR003439">
    <property type="entry name" value="ABC_transporter-like_ATP-bd"/>
</dbReference>
<dbReference type="InterPro" id="IPR017871">
    <property type="entry name" value="ABC_transporter-like_CS"/>
</dbReference>
<comment type="caution">
    <text evidence="6">The sequence shown here is derived from an EMBL/GenBank/DDBJ whole genome shotgun (WGS) entry which is preliminary data.</text>
</comment>
<dbReference type="SMART" id="SM00382">
    <property type="entry name" value="AAA"/>
    <property type="match status" value="1"/>
</dbReference>
<dbReference type="PANTHER" id="PTHR43423">
    <property type="entry name" value="ABC TRANSPORTER I FAMILY MEMBER 17"/>
    <property type="match status" value="1"/>
</dbReference>
<dbReference type="Pfam" id="PF00005">
    <property type="entry name" value="ABC_tran"/>
    <property type="match status" value="1"/>
</dbReference>
<dbReference type="InterPro" id="IPR003593">
    <property type="entry name" value="AAA+_ATPase"/>
</dbReference>
<keyword evidence="4 6" id="KW-0067">ATP-binding</keyword>
<keyword evidence="2" id="KW-0592">Phosphate transport</keyword>
<dbReference type="SUPFAM" id="SSF52540">
    <property type="entry name" value="P-loop containing nucleoside triphosphate hydrolases"/>
    <property type="match status" value="1"/>
</dbReference>
<keyword evidence="3" id="KW-0547">Nucleotide-binding</keyword>